<dbReference type="EMBL" id="AYXG01000151">
    <property type="protein sequence ID" value="EWC60591.1"/>
    <property type="molecule type" value="Genomic_DNA"/>
</dbReference>
<organism evidence="1 2">
    <name type="scientific">Actinokineospora spheciospongiae</name>
    <dbReference type="NCBI Taxonomy" id="909613"/>
    <lineage>
        <taxon>Bacteria</taxon>
        <taxon>Bacillati</taxon>
        <taxon>Actinomycetota</taxon>
        <taxon>Actinomycetes</taxon>
        <taxon>Pseudonocardiales</taxon>
        <taxon>Pseudonocardiaceae</taxon>
        <taxon>Actinokineospora</taxon>
    </lineage>
</organism>
<reference evidence="1 2" key="1">
    <citation type="journal article" date="2014" name="Genome Announc.">
        <title>Draft Genome Sequence of the Antitrypanosomally Active Sponge-Associated Bacterium Actinokineospora sp. Strain EG49.</title>
        <authorList>
            <person name="Harjes J."/>
            <person name="Ryu T."/>
            <person name="Abdelmohsen U.R."/>
            <person name="Moitinho-Silva L."/>
            <person name="Horn H."/>
            <person name="Ravasi T."/>
            <person name="Hentschel U."/>
        </authorList>
    </citation>
    <scope>NUCLEOTIDE SEQUENCE [LARGE SCALE GENOMIC DNA]</scope>
    <source>
        <strain evidence="1 2">EG49</strain>
    </source>
</reference>
<dbReference type="PATRIC" id="fig|909613.9.peg.4123"/>
<dbReference type="Proteomes" id="UP000019277">
    <property type="component" value="Unassembled WGS sequence"/>
</dbReference>
<dbReference type="AlphaFoldDB" id="W7IVZ2"/>
<comment type="caution">
    <text evidence="1">The sequence shown here is derived from an EMBL/GenBank/DDBJ whole genome shotgun (WGS) entry which is preliminary data.</text>
</comment>
<dbReference type="RefSeq" id="WP_035284967.1">
    <property type="nucleotide sequence ID" value="NZ_AYXG01000151.1"/>
</dbReference>
<gene>
    <name evidence="1" type="ORF">UO65_4122</name>
</gene>
<protein>
    <submittedName>
        <fullName evidence="1">Uncharacterized protein</fullName>
    </submittedName>
</protein>
<name>W7IVZ2_9PSEU</name>
<evidence type="ECO:0000313" key="1">
    <source>
        <dbReference type="EMBL" id="EWC60591.1"/>
    </source>
</evidence>
<evidence type="ECO:0000313" key="2">
    <source>
        <dbReference type="Proteomes" id="UP000019277"/>
    </source>
</evidence>
<accession>W7IVZ2</accession>
<dbReference type="STRING" id="909613.UO65_4122"/>
<keyword evidence="2" id="KW-1185">Reference proteome</keyword>
<proteinExistence type="predicted"/>
<sequence length="271" mass="28556">MTEPIPPVVLDAVDAELAANPDLGAQLHNLTPELVAAIRTQLAAPPPEIPQSPVALSSEDLLTALRDHVRTEFGATALDKYTDSDLLGVARRGAGKTLEAALRSPGYAMLARTLESKRKPRVPRTGLSALTGVDNTTLLNGHVEMDQLDYSTAGSAKPVLYTTGLGGCIGIAVFNGSMAFVAHYDPLQLGHDGATAADQVRSLAGRMPLGGARCVLSSPAISSEHGQHLKRLLLEQGVLLEGEHTSPTLAIDLTTGTFHHGFEPPPLTFRL</sequence>